<feature type="compositionally biased region" description="Low complexity" evidence="2">
    <location>
        <begin position="98"/>
        <end position="124"/>
    </location>
</feature>
<name>A0ABQ5CKJ8_9ASTR</name>
<dbReference type="CDD" id="cd00303">
    <property type="entry name" value="retropepsin_like"/>
    <property type="match status" value="1"/>
</dbReference>
<keyword evidence="4" id="KW-0548">Nucleotidyltransferase</keyword>
<dbReference type="EMBL" id="BQNB010014307">
    <property type="protein sequence ID" value="GJT26612.1"/>
    <property type="molecule type" value="Genomic_DNA"/>
</dbReference>
<dbReference type="GO" id="GO:0003964">
    <property type="term" value="F:RNA-directed DNA polymerase activity"/>
    <property type="evidence" value="ECO:0007669"/>
    <property type="project" value="UniProtKB-KW"/>
</dbReference>
<keyword evidence="1" id="KW-0862">Zinc</keyword>
<keyword evidence="4" id="KW-0808">Transferase</keyword>
<dbReference type="Gene3D" id="4.10.60.10">
    <property type="entry name" value="Zinc finger, CCHC-type"/>
    <property type="match status" value="1"/>
</dbReference>
<accession>A0ABQ5CKJ8</accession>
<dbReference type="InterPro" id="IPR000477">
    <property type="entry name" value="RT_dom"/>
</dbReference>
<keyword evidence="4" id="KW-0695">RNA-directed DNA polymerase</keyword>
<keyword evidence="1" id="KW-0863">Zinc-finger</keyword>
<reference evidence="4" key="2">
    <citation type="submission" date="2022-01" db="EMBL/GenBank/DDBJ databases">
        <authorList>
            <person name="Yamashiro T."/>
            <person name="Shiraishi A."/>
            <person name="Satake H."/>
            <person name="Nakayama K."/>
        </authorList>
    </citation>
    <scope>NUCLEOTIDE SEQUENCE</scope>
</reference>
<evidence type="ECO:0000259" key="3">
    <source>
        <dbReference type="PROSITE" id="PS50158"/>
    </source>
</evidence>
<evidence type="ECO:0000256" key="1">
    <source>
        <dbReference type="PROSITE-ProRule" id="PRU00047"/>
    </source>
</evidence>
<dbReference type="InterPro" id="IPR001878">
    <property type="entry name" value="Znf_CCHC"/>
</dbReference>
<keyword evidence="5" id="KW-1185">Reference proteome</keyword>
<dbReference type="InterPro" id="IPR021109">
    <property type="entry name" value="Peptidase_aspartic_dom_sf"/>
</dbReference>
<dbReference type="InterPro" id="IPR043502">
    <property type="entry name" value="DNA/RNA_pol_sf"/>
</dbReference>
<dbReference type="SUPFAM" id="SSF57756">
    <property type="entry name" value="Retrovirus zinc finger-like domains"/>
    <property type="match status" value="1"/>
</dbReference>
<sequence length="477" mass="54445">MEDGLYNLTVKGNDLKPYVRRFQELAVLCPNMVPNTEKLLEAFIEGLPRSIEGNVTASKPQTLEEAINIAQRLMDQVTKHTPMQVSSDHKRKFDNRRTFNNNNNNYRNNNYRNTNTNNHQPQQNRRQEAVKAYAATSTENNRYAGNLPLCRKFDLHHTGPCTVKCNTCNKVGHLTKNCRNKRPTIGSNQLLVTVICHAYREKGNYTNQCRKTNINAQGRAYMLRNKNAHQDPNVVTGTFLLNQHLAIVLFDFEADKSFISISLASTLNIPPITIDTFYDIKMADGNLVSINTVIQGATLTLINQPFEIDLMPIKLGSFDVIVGMDWLSKYHARIICDEKIVHIPIDGETLIIREVFPEDLSGLPPVRQVEFQIDLIIGATPVARAPYRLAPSEMQELSNQLQELAHRVFIDDILIYSRNKEEYANHLRIILELLKKEKLYAKFSKCDFWIHIVQFLGHLIDSQGLHVDPAKIEAVKN</sequence>
<dbReference type="PANTHER" id="PTHR15503">
    <property type="entry name" value="LDOC1 RELATED"/>
    <property type="match status" value="1"/>
</dbReference>
<feature type="domain" description="CCHC-type" evidence="3">
    <location>
        <begin position="164"/>
        <end position="180"/>
    </location>
</feature>
<evidence type="ECO:0000256" key="2">
    <source>
        <dbReference type="SAM" id="MobiDB-lite"/>
    </source>
</evidence>
<dbReference type="Gene3D" id="3.30.70.270">
    <property type="match status" value="1"/>
</dbReference>
<dbReference type="Gene3D" id="2.40.70.10">
    <property type="entry name" value="Acid Proteases"/>
    <property type="match status" value="1"/>
</dbReference>
<organism evidence="4 5">
    <name type="scientific">Tanacetum coccineum</name>
    <dbReference type="NCBI Taxonomy" id="301880"/>
    <lineage>
        <taxon>Eukaryota</taxon>
        <taxon>Viridiplantae</taxon>
        <taxon>Streptophyta</taxon>
        <taxon>Embryophyta</taxon>
        <taxon>Tracheophyta</taxon>
        <taxon>Spermatophyta</taxon>
        <taxon>Magnoliopsida</taxon>
        <taxon>eudicotyledons</taxon>
        <taxon>Gunneridae</taxon>
        <taxon>Pentapetalae</taxon>
        <taxon>asterids</taxon>
        <taxon>campanulids</taxon>
        <taxon>Asterales</taxon>
        <taxon>Asteraceae</taxon>
        <taxon>Asteroideae</taxon>
        <taxon>Anthemideae</taxon>
        <taxon>Anthemidinae</taxon>
        <taxon>Tanacetum</taxon>
    </lineage>
</organism>
<dbReference type="PROSITE" id="PS50158">
    <property type="entry name" value="ZF_CCHC"/>
    <property type="match status" value="1"/>
</dbReference>
<evidence type="ECO:0000313" key="5">
    <source>
        <dbReference type="Proteomes" id="UP001151760"/>
    </source>
</evidence>
<dbReference type="Pfam" id="PF08284">
    <property type="entry name" value="RVP_2"/>
    <property type="match status" value="1"/>
</dbReference>
<dbReference type="Proteomes" id="UP001151760">
    <property type="component" value="Unassembled WGS sequence"/>
</dbReference>
<protein>
    <submittedName>
        <fullName evidence="4">Reverse transcriptase domain-containing protein</fullName>
    </submittedName>
</protein>
<dbReference type="SUPFAM" id="SSF50630">
    <property type="entry name" value="Acid proteases"/>
    <property type="match status" value="1"/>
</dbReference>
<evidence type="ECO:0000313" key="4">
    <source>
        <dbReference type="EMBL" id="GJT26612.1"/>
    </source>
</evidence>
<dbReference type="Pfam" id="PF00078">
    <property type="entry name" value="RVT_1"/>
    <property type="match status" value="1"/>
</dbReference>
<dbReference type="InterPro" id="IPR032567">
    <property type="entry name" value="RTL1-rel"/>
</dbReference>
<dbReference type="PANTHER" id="PTHR15503:SF45">
    <property type="entry name" value="RNA-DIRECTED DNA POLYMERASE HOMOLOG"/>
    <property type="match status" value="1"/>
</dbReference>
<gene>
    <name evidence="4" type="ORF">Tco_0906887</name>
</gene>
<dbReference type="SUPFAM" id="SSF56672">
    <property type="entry name" value="DNA/RNA polymerases"/>
    <property type="match status" value="1"/>
</dbReference>
<comment type="caution">
    <text evidence="4">The sequence shown here is derived from an EMBL/GenBank/DDBJ whole genome shotgun (WGS) entry which is preliminary data.</text>
</comment>
<feature type="region of interest" description="Disordered" evidence="2">
    <location>
        <begin position="80"/>
        <end position="129"/>
    </location>
</feature>
<proteinExistence type="predicted"/>
<dbReference type="InterPro" id="IPR043128">
    <property type="entry name" value="Rev_trsase/Diguanyl_cyclase"/>
</dbReference>
<reference evidence="4" key="1">
    <citation type="journal article" date="2022" name="Int. J. Mol. Sci.">
        <title>Draft Genome of Tanacetum Coccineum: Genomic Comparison of Closely Related Tanacetum-Family Plants.</title>
        <authorList>
            <person name="Yamashiro T."/>
            <person name="Shiraishi A."/>
            <person name="Nakayama K."/>
            <person name="Satake H."/>
        </authorList>
    </citation>
    <scope>NUCLEOTIDE SEQUENCE</scope>
</reference>
<keyword evidence="1" id="KW-0479">Metal-binding</keyword>
<dbReference type="InterPro" id="IPR036875">
    <property type="entry name" value="Znf_CCHC_sf"/>
</dbReference>